<dbReference type="InterPro" id="IPR013783">
    <property type="entry name" value="Ig-like_fold"/>
</dbReference>
<dbReference type="SUPFAM" id="SSF49265">
    <property type="entry name" value="Fibronectin type III"/>
    <property type="match status" value="1"/>
</dbReference>
<protein>
    <submittedName>
        <fullName evidence="5">M12 family metallo-peptidase</fullName>
    </submittedName>
</protein>
<keyword evidence="2" id="KW-0378">Hydrolase</keyword>
<keyword evidence="3" id="KW-0732">Signal</keyword>
<evidence type="ECO:0000256" key="2">
    <source>
        <dbReference type="ARBA" id="ARBA00022801"/>
    </source>
</evidence>
<organism evidence="5 6">
    <name type="scientific">Hymenobacter nitidus</name>
    <dbReference type="NCBI Taxonomy" id="2880929"/>
    <lineage>
        <taxon>Bacteria</taxon>
        <taxon>Pseudomonadati</taxon>
        <taxon>Bacteroidota</taxon>
        <taxon>Cytophagia</taxon>
        <taxon>Cytophagales</taxon>
        <taxon>Hymenobacteraceae</taxon>
        <taxon>Hymenobacter</taxon>
    </lineage>
</organism>
<evidence type="ECO:0000256" key="1">
    <source>
        <dbReference type="ARBA" id="ARBA00022670"/>
    </source>
</evidence>
<dbReference type="RefSeq" id="WP_226188928.1">
    <property type="nucleotide sequence ID" value="NZ_JAJADQ010000011.1"/>
</dbReference>
<feature type="chain" id="PRO_5045602328" evidence="3">
    <location>
        <begin position="32"/>
        <end position="1206"/>
    </location>
</feature>
<dbReference type="Gene3D" id="2.60.120.260">
    <property type="entry name" value="Galactose-binding domain-like"/>
    <property type="match status" value="1"/>
</dbReference>
<dbReference type="NCBIfam" id="TIGR04183">
    <property type="entry name" value="Por_Secre_tail"/>
    <property type="match status" value="1"/>
</dbReference>
<evidence type="ECO:0000313" key="6">
    <source>
        <dbReference type="Proteomes" id="UP001165297"/>
    </source>
</evidence>
<dbReference type="InterPro" id="IPR003961">
    <property type="entry name" value="FN3_dom"/>
</dbReference>
<dbReference type="InterPro" id="IPR002884">
    <property type="entry name" value="P_dom"/>
</dbReference>
<reference evidence="5" key="1">
    <citation type="submission" date="2021-10" db="EMBL/GenBank/DDBJ databases">
        <authorList>
            <person name="Dean J.D."/>
            <person name="Kim M.K."/>
            <person name="Newey C.N."/>
            <person name="Stoker T.S."/>
            <person name="Thompson D.W."/>
            <person name="Grose J.H."/>
        </authorList>
    </citation>
    <scope>NUCLEOTIDE SEQUENCE</scope>
    <source>
        <strain evidence="5">BT635</strain>
    </source>
</reference>
<dbReference type="Gene3D" id="2.60.40.10">
    <property type="entry name" value="Immunoglobulins"/>
    <property type="match status" value="3"/>
</dbReference>
<dbReference type="SUPFAM" id="SSF49785">
    <property type="entry name" value="Galactose-binding domain-like"/>
    <property type="match status" value="1"/>
</dbReference>
<evidence type="ECO:0000313" key="5">
    <source>
        <dbReference type="EMBL" id="MCB2379685.1"/>
    </source>
</evidence>
<dbReference type="PROSITE" id="PS51829">
    <property type="entry name" value="P_HOMO_B"/>
    <property type="match status" value="1"/>
</dbReference>
<accession>A0ABS8AKA1</accession>
<dbReference type="CDD" id="cd00063">
    <property type="entry name" value="FN3"/>
    <property type="match status" value="1"/>
</dbReference>
<dbReference type="InterPro" id="IPR008979">
    <property type="entry name" value="Galactose-bd-like_sf"/>
</dbReference>
<gene>
    <name evidence="5" type="ORF">LGH70_18965</name>
</gene>
<feature type="domain" description="P/Homo B" evidence="4">
    <location>
        <begin position="868"/>
        <end position="1025"/>
    </location>
</feature>
<dbReference type="InterPro" id="IPR024079">
    <property type="entry name" value="MetalloPept_cat_dom_sf"/>
</dbReference>
<dbReference type="EMBL" id="JAJADQ010000011">
    <property type="protein sequence ID" value="MCB2379685.1"/>
    <property type="molecule type" value="Genomic_DNA"/>
</dbReference>
<dbReference type="InterPro" id="IPR036116">
    <property type="entry name" value="FN3_sf"/>
</dbReference>
<dbReference type="InterPro" id="IPR026444">
    <property type="entry name" value="Secre_tail"/>
</dbReference>
<evidence type="ECO:0000256" key="3">
    <source>
        <dbReference type="SAM" id="SignalP"/>
    </source>
</evidence>
<dbReference type="Pfam" id="PF18962">
    <property type="entry name" value="Por_Secre_tail"/>
    <property type="match status" value="1"/>
</dbReference>
<evidence type="ECO:0000259" key="4">
    <source>
        <dbReference type="PROSITE" id="PS51829"/>
    </source>
</evidence>
<comment type="caution">
    <text evidence="5">The sequence shown here is derived from an EMBL/GenBank/DDBJ whole genome shotgun (WGS) entry which is preliminary data.</text>
</comment>
<dbReference type="Pfam" id="PF13583">
    <property type="entry name" value="Reprolysin_4"/>
    <property type="match status" value="1"/>
</dbReference>
<keyword evidence="1" id="KW-0645">Protease</keyword>
<name>A0ABS8AKA1_9BACT</name>
<proteinExistence type="predicted"/>
<feature type="signal peptide" evidence="3">
    <location>
        <begin position="1"/>
        <end position="31"/>
    </location>
</feature>
<dbReference type="SUPFAM" id="SSF55486">
    <property type="entry name" value="Metalloproteases ('zincins'), catalytic domain"/>
    <property type="match status" value="1"/>
</dbReference>
<dbReference type="Proteomes" id="UP001165297">
    <property type="component" value="Unassembled WGS sequence"/>
</dbReference>
<dbReference type="Gene3D" id="3.40.390.10">
    <property type="entry name" value="Collagenase (Catalytic Domain)"/>
    <property type="match status" value="1"/>
</dbReference>
<sequence>MTPTFTNSWRTWRPALLGGLLLAAVGAPHQAAAQRVLWADDSQVPAAARQTTAALRQYRPVSFQMTAVRDVLQKAPAAKGAGAKGSPTVLSLPMPDGSSQRFRVAEVPVMHPALAAKYPSIKTYEAQGIDDPAAIARLDLTPAGFHALILGSNGRMVYIDPAAKGNTENYLVFNRQAMNLASNFICQTTDEQKAVGLTEPTVFQRQPNGTQLRTYRLAMSCSAEYTARQGGTKESALAAIVTSVNRVSGVYEKELAVRLVLIANTDQLIYLDPTTDPFDNTSASAMLNQNQRTVSTIIGEANYDIGHAFSTTNGGVAQKPSVCLPTNASFSQGKARGVTGLPNPVGDAFDIDFVAHEIGHQFGADHTFNSNTGNCAGNNLSAVSAYEPGSGTSIMAYAGICGVQDLADNSLPYFHSRSFDQIVNHITGAGNCGVVTATNNLPPVVNAGTNYRIPVRTPFTLTGAATDPNSDPLTYSWEQYNLGPTGDPAIPVGDAPIFRFFAPTPSPSRTFPKIYNLITNTDTIGEVLPTYGRRLIFRLVARDNRVGGGGVDYDSMNVVVVPTAGPFLVTFPNAALSTPLRWLAGTPQQVTWDVANTTAAPISAANVDIMLSTDGGRTFPTVLLANTPNDGKQQITVPANVGNTAAARIKVQASGNIFFDISNSDFAIQAPTAPTFFLTPTTASGDAPAICPGTSTTLSVAVGQLQGFTGAVALSAANLPAGMTVSYTNTSVNAGGSTQATISTTAATPSGTYLINLVGTSGSLTQQQQFLVTVSPLASQTANTITPAATSKSTLRPRFTWTAVPNATGYEIEVATNAAFTNPVLPLTAVAGSTTSYTPSISLQPNTTYFWRVRGTSPCGTAPFSAATQFQTGVAVCQTIASTQVPRAIPAGATRTVTSSLFVTTSEIVSDIKIRNLSLTHPNTGELTLTLTNPQGRSVVLVANACPGTADILLNFDDAATAAISCPLSTGATVRPVGRLADLLNESAKGVTGEWKLTIDDNNASNGGTLRSWSLELCTLGAVPPAPFSLQTLYNTFSNGTGKVDVLWAADASSNATSYEVERSFQTNTNFQRIATVAAPNTYYEDQVAVNGRYFYRVRSVNTVGASDYTNESNVLGNKSTTQLKGIQVYPNPSSGIFKVNVDNAQRGTMTLRVTDAMGRTVATHTLTKGAALLQYDLDLSKLSTGIYQLHIDMPEGTSVQRLMKQ</sequence>
<keyword evidence="6" id="KW-1185">Reference proteome</keyword>
<dbReference type="Pfam" id="PF01483">
    <property type="entry name" value="P_proprotein"/>
    <property type="match status" value="1"/>
</dbReference>